<reference evidence="1" key="2">
    <citation type="submission" date="2010-03" db="EMBL/GenBank/DDBJ databases">
        <authorList>
            <person name="Pajon A."/>
        </authorList>
    </citation>
    <scope>NUCLEOTIDE SEQUENCE</scope>
    <source>
        <strain evidence="1">Type strain: 18P13</strain>
    </source>
</reference>
<dbReference type="EMBL" id="FP929052">
    <property type="protein sequence ID" value="CBL17183.1"/>
    <property type="molecule type" value="Genomic_DNA"/>
</dbReference>
<accession>D4LC38</accession>
<reference evidence="1" key="1">
    <citation type="submission" date="2010-03" db="EMBL/GenBank/DDBJ databases">
        <title>The genome sequence of Ruminococcus sp. 18P13.</title>
        <authorList>
            <consortium name="metaHIT consortium -- http://www.metahit.eu/"/>
            <person name="Pajon A."/>
            <person name="Turner K."/>
            <person name="Parkhill J."/>
            <person name="Bernalier A."/>
        </authorList>
    </citation>
    <scope>NUCLEOTIDE SEQUENCE [LARGE SCALE GENOMIC DNA]</scope>
    <source>
        <strain evidence="1">Type strain: 18P13</strain>
    </source>
</reference>
<sequence>MQAYWIVFIVLFLIILPARAAARRAHIRRIIGRCRRKGNKDMYDLIQTMLGQEVIVYVSDGAVSTVGGFLRKVEEG</sequence>
<name>D4LC38_RUMC1</name>
<dbReference type="BioCyc" id="RCHA213810:RUM_RS04900-MONOMER"/>
<dbReference type="Proteomes" id="UP000007054">
    <property type="component" value="Chromosome"/>
</dbReference>
<organism evidence="1 2">
    <name type="scientific">Ruminococcus champanellensis (strain DSM 18848 / JCM 17042 / KCTC 15320 / 18P13)</name>
    <dbReference type="NCBI Taxonomy" id="213810"/>
    <lineage>
        <taxon>Bacteria</taxon>
        <taxon>Bacillati</taxon>
        <taxon>Bacillota</taxon>
        <taxon>Clostridia</taxon>
        <taxon>Eubacteriales</taxon>
        <taxon>Oscillospiraceae</taxon>
        <taxon>Ruminococcus</taxon>
    </lineage>
</organism>
<protein>
    <submittedName>
        <fullName evidence="1">Uncharacterized protein</fullName>
    </submittedName>
</protein>
<dbReference type="HOGENOM" id="CLU_2652236_0_0_9"/>
<evidence type="ECO:0000313" key="1">
    <source>
        <dbReference type="EMBL" id="CBL17183.1"/>
    </source>
</evidence>
<dbReference type="PATRIC" id="fig|213810.4.peg.923"/>
<proteinExistence type="predicted"/>
<dbReference type="AlphaFoldDB" id="D4LC38"/>
<keyword evidence="2" id="KW-1185">Reference proteome</keyword>
<dbReference type="KEGG" id="rch:RUM_10190"/>
<gene>
    <name evidence="1" type="ordered locus">RUM_10190</name>
</gene>
<evidence type="ECO:0000313" key="2">
    <source>
        <dbReference type="Proteomes" id="UP000007054"/>
    </source>
</evidence>